<feature type="compositionally biased region" description="Basic residues" evidence="1">
    <location>
        <begin position="101"/>
        <end position="112"/>
    </location>
</feature>
<keyword evidence="3" id="KW-0067">ATP-binding</keyword>
<dbReference type="Pfam" id="PF01695">
    <property type="entry name" value="IstB_IS21"/>
    <property type="match status" value="1"/>
</dbReference>
<feature type="domain" description="IstB-like ATP-binding" evidence="2">
    <location>
        <begin position="28"/>
        <end position="79"/>
    </location>
</feature>
<keyword evidence="3" id="KW-0547">Nucleotide-binding</keyword>
<protein>
    <submittedName>
        <fullName evidence="3">ATP-binding protein</fullName>
    </submittedName>
</protein>
<evidence type="ECO:0000313" key="3">
    <source>
        <dbReference type="EMBL" id="WOD14347.1"/>
    </source>
</evidence>
<accession>A0ABZ0EDQ8</accession>
<dbReference type="EMBL" id="CP136511">
    <property type="protein sequence ID" value="WOD14347.1"/>
    <property type="molecule type" value="Genomic_DNA"/>
</dbReference>
<evidence type="ECO:0000313" key="4">
    <source>
        <dbReference type="Proteomes" id="UP001302652"/>
    </source>
</evidence>
<evidence type="ECO:0000256" key="1">
    <source>
        <dbReference type="SAM" id="MobiDB-lite"/>
    </source>
</evidence>
<evidence type="ECO:0000259" key="2">
    <source>
        <dbReference type="Pfam" id="PF01695"/>
    </source>
</evidence>
<dbReference type="Proteomes" id="UP001302652">
    <property type="component" value="Chromosome 3"/>
</dbReference>
<dbReference type="GO" id="GO:0005524">
    <property type="term" value="F:ATP binding"/>
    <property type="evidence" value="ECO:0007669"/>
    <property type="project" value="UniProtKB-KW"/>
</dbReference>
<organism evidence="3 4">
    <name type="scientific">Paraburkholderia kirstenboschensis</name>
    <dbReference type="NCBI Taxonomy" id="1245436"/>
    <lineage>
        <taxon>Bacteria</taxon>
        <taxon>Pseudomonadati</taxon>
        <taxon>Pseudomonadota</taxon>
        <taxon>Betaproteobacteria</taxon>
        <taxon>Burkholderiales</taxon>
        <taxon>Burkholderiaceae</taxon>
        <taxon>Paraburkholderia</taxon>
    </lineage>
</organism>
<dbReference type="InterPro" id="IPR002611">
    <property type="entry name" value="IstB_ATP-bd"/>
</dbReference>
<dbReference type="RefSeq" id="WP_317016196.1">
    <property type="nucleotide sequence ID" value="NZ_CP136511.1"/>
</dbReference>
<keyword evidence="4" id="KW-1185">Reference proteome</keyword>
<name>A0ABZ0EDQ8_9BURK</name>
<sequence>MQKHVEALAISVARSPVTLLPKSIPCCTGNLTQRVRFVARNSLLIVGEIGYLSIGSNGGKLFFQIVNACHEKCAIALTSIIGRPHILQPLAWIDPSDIRRQGRRHKPCHCRRASREQANSAE</sequence>
<feature type="region of interest" description="Disordered" evidence="1">
    <location>
        <begin position="100"/>
        <end position="122"/>
    </location>
</feature>
<reference evidence="3 4" key="1">
    <citation type="submission" date="2023-10" db="EMBL/GenBank/DDBJ databases">
        <title>Surface-active antibiotics is a multifunctional adaptation for post-fire microbes.</title>
        <authorList>
            <person name="Liu M.D."/>
            <person name="Du Y."/>
            <person name="Koupaei S.K."/>
            <person name="Kim N.R."/>
            <person name="Zhang W."/>
            <person name="Traxler M.F."/>
        </authorList>
    </citation>
    <scope>NUCLEOTIDE SEQUENCE [LARGE SCALE GENOMIC DNA]</scope>
    <source>
        <strain evidence="3 4">F3</strain>
    </source>
</reference>
<proteinExistence type="predicted"/>
<gene>
    <name evidence="3" type="ORF">RW095_02360</name>
</gene>